<dbReference type="OrthoDB" id="2044566at2"/>
<reference evidence="1 2" key="1">
    <citation type="submission" date="2007-04" db="EMBL/GenBank/DDBJ databases">
        <authorList>
            <person name="Fulton L."/>
            <person name="Clifton S."/>
            <person name="Fulton B."/>
            <person name="Xu J."/>
            <person name="Minx P."/>
            <person name="Pepin K.H."/>
            <person name="Johnson M."/>
            <person name="Thiruvilangam P."/>
            <person name="Bhonagiri V."/>
            <person name="Nash W.E."/>
            <person name="Mardis E.R."/>
            <person name="Wilson R.K."/>
        </authorList>
    </citation>
    <scope>NUCLEOTIDE SEQUENCE [LARGE SCALE GENOMIC DNA]</scope>
    <source>
        <strain evidence="1 2">ATCC 29799</strain>
    </source>
</reference>
<keyword evidence="2" id="KW-1185">Reference proteome</keyword>
<organism evidence="1 2">
    <name type="scientific">Pseudoflavonifractor capillosus ATCC 29799</name>
    <dbReference type="NCBI Taxonomy" id="411467"/>
    <lineage>
        <taxon>Bacteria</taxon>
        <taxon>Bacillati</taxon>
        <taxon>Bacillota</taxon>
        <taxon>Clostridia</taxon>
        <taxon>Eubacteriales</taxon>
        <taxon>Oscillospiraceae</taxon>
        <taxon>Pseudoflavonifractor</taxon>
    </lineage>
</organism>
<dbReference type="Proteomes" id="UP000003639">
    <property type="component" value="Unassembled WGS sequence"/>
</dbReference>
<dbReference type="STRING" id="411467.BACCAP_03145"/>
<comment type="caution">
    <text evidence="1">The sequence shown here is derived from an EMBL/GenBank/DDBJ whole genome shotgun (WGS) entry which is preliminary data.</text>
</comment>
<reference evidence="1 2" key="2">
    <citation type="submission" date="2007-06" db="EMBL/GenBank/DDBJ databases">
        <title>Draft genome sequence of Pseudoflavonifractor capillosus ATCC 29799.</title>
        <authorList>
            <person name="Sudarsanam P."/>
            <person name="Ley R."/>
            <person name="Guruge J."/>
            <person name="Turnbaugh P.J."/>
            <person name="Mahowald M."/>
            <person name="Liep D."/>
            <person name="Gordon J."/>
        </authorList>
    </citation>
    <scope>NUCLEOTIDE SEQUENCE [LARGE SCALE GENOMIC DNA]</scope>
    <source>
        <strain evidence="1 2">ATCC 29799</strain>
    </source>
</reference>
<dbReference type="AlphaFoldDB" id="A6NY46"/>
<dbReference type="RefSeq" id="WP_006573653.1">
    <property type="nucleotide sequence ID" value="NZ_AAXG02000028.1"/>
</dbReference>
<dbReference type="EMBL" id="AAXG02000028">
    <property type="protein sequence ID" value="EDM99216.1"/>
    <property type="molecule type" value="Genomic_DNA"/>
</dbReference>
<proteinExistence type="predicted"/>
<gene>
    <name evidence="1" type="ORF">BACCAP_03145</name>
</gene>
<sequence length="122" mass="14107">MKKFDLAGTLMHKDTPLADFVIKDGVAVEFKQLSTENSLFPFEMIDHPTGSRLVDALLARVVPETRQGLLERLEKVGIHGYNLSEILRFQNASCFDDKNWVRFSDGPQSWKELRTRLRYTTY</sequence>
<accession>A6NY46</accession>
<name>A6NY46_9FIRM</name>
<protein>
    <submittedName>
        <fullName evidence="1">Uncharacterized protein</fullName>
    </submittedName>
</protein>
<dbReference type="eggNOG" id="ENOG502ZN1V">
    <property type="taxonomic scope" value="Bacteria"/>
</dbReference>
<evidence type="ECO:0000313" key="2">
    <source>
        <dbReference type="Proteomes" id="UP000003639"/>
    </source>
</evidence>
<evidence type="ECO:0000313" key="1">
    <source>
        <dbReference type="EMBL" id="EDM99216.1"/>
    </source>
</evidence>